<dbReference type="GO" id="GO:0016020">
    <property type="term" value="C:membrane"/>
    <property type="evidence" value="ECO:0007669"/>
    <property type="project" value="UniProtKB-SubCell"/>
</dbReference>
<proteinExistence type="predicted"/>
<organism evidence="19 20">
    <name type="scientific">Candidatus Thiodictyon syntrophicum</name>
    <dbReference type="NCBI Taxonomy" id="1166950"/>
    <lineage>
        <taxon>Bacteria</taxon>
        <taxon>Pseudomonadati</taxon>
        <taxon>Pseudomonadota</taxon>
        <taxon>Gammaproteobacteria</taxon>
        <taxon>Chromatiales</taxon>
        <taxon>Chromatiaceae</taxon>
        <taxon>Thiodictyon</taxon>
    </lineage>
</organism>
<dbReference type="Pfam" id="PF00072">
    <property type="entry name" value="Response_reg"/>
    <property type="match status" value="1"/>
</dbReference>
<dbReference type="Proteomes" id="UP000232638">
    <property type="component" value="Chromosome"/>
</dbReference>
<feature type="modified residue" description="4-aspartylphosphate" evidence="14">
    <location>
        <position position="898"/>
    </location>
</feature>
<dbReference type="InterPro" id="IPR004358">
    <property type="entry name" value="Sig_transdc_His_kin-like_C"/>
</dbReference>
<dbReference type="FunFam" id="3.30.565.10:FF:000010">
    <property type="entry name" value="Sensor histidine kinase RcsC"/>
    <property type="match status" value="1"/>
</dbReference>
<dbReference type="CDD" id="cd00082">
    <property type="entry name" value="HisKA"/>
    <property type="match status" value="1"/>
</dbReference>
<keyword evidence="7" id="KW-0547">Nucleotide-binding</keyword>
<keyword evidence="13" id="KW-0131">Cell cycle</keyword>
<keyword evidence="10 15" id="KW-1133">Transmembrane helix</keyword>
<evidence type="ECO:0000256" key="1">
    <source>
        <dbReference type="ARBA" id="ARBA00000085"/>
    </source>
</evidence>
<reference evidence="19 20" key="1">
    <citation type="submission" date="2017-03" db="EMBL/GenBank/DDBJ databases">
        <title>Complete genome sequence of Candidatus 'Thiodictyon syntrophicum' sp. nov. strain Cad16T, a photolithoautotroph purple sulfur bacterium isolated from an alpine meromictic lake.</title>
        <authorList>
            <person name="Luedin S.M."/>
            <person name="Pothier J.F."/>
            <person name="Danza F."/>
            <person name="Storelli N."/>
            <person name="Wittwer M."/>
            <person name="Tonolla M."/>
        </authorList>
    </citation>
    <scope>NUCLEOTIDE SEQUENCE [LARGE SCALE GENOMIC DNA]</scope>
    <source>
        <strain evidence="19 20">Cad16T</strain>
    </source>
</reference>
<evidence type="ECO:0000256" key="15">
    <source>
        <dbReference type="SAM" id="Phobius"/>
    </source>
</evidence>
<keyword evidence="4 14" id="KW-0597">Phosphoprotein</keyword>
<dbReference type="InterPro" id="IPR036890">
    <property type="entry name" value="HATPase_C_sf"/>
</dbReference>
<evidence type="ECO:0000256" key="7">
    <source>
        <dbReference type="ARBA" id="ARBA00022741"/>
    </source>
</evidence>
<dbReference type="Gene3D" id="3.40.50.2300">
    <property type="match status" value="1"/>
</dbReference>
<dbReference type="Gene3D" id="3.30.565.10">
    <property type="entry name" value="Histidine kinase-like ATPase, C-terminal domain"/>
    <property type="match status" value="1"/>
</dbReference>
<dbReference type="InterPro" id="IPR003661">
    <property type="entry name" value="HisK_dim/P_dom"/>
</dbReference>
<evidence type="ECO:0000256" key="13">
    <source>
        <dbReference type="ARBA" id="ARBA00023306"/>
    </source>
</evidence>
<feature type="transmembrane region" description="Helical" evidence="15">
    <location>
        <begin position="17"/>
        <end position="37"/>
    </location>
</feature>
<dbReference type="PROSITE" id="PS50110">
    <property type="entry name" value="RESPONSE_REGULATORY"/>
    <property type="match status" value="1"/>
</dbReference>
<dbReference type="PROSITE" id="PS50109">
    <property type="entry name" value="HIS_KIN"/>
    <property type="match status" value="1"/>
</dbReference>
<feature type="domain" description="Histidine kinase" evidence="16">
    <location>
        <begin position="598"/>
        <end position="814"/>
    </location>
</feature>
<dbReference type="PRINTS" id="PR00344">
    <property type="entry name" value="BCTRLSENSOR"/>
</dbReference>
<accession>A0A2K8UGH4</accession>
<dbReference type="SUPFAM" id="SSF55874">
    <property type="entry name" value="ATPase domain of HSP90 chaperone/DNA topoisomerase II/histidine kinase"/>
    <property type="match status" value="1"/>
</dbReference>
<dbReference type="SMART" id="SM00448">
    <property type="entry name" value="REC"/>
    <property type="match status" value="1"/>
</dbReference>
<keyword evidence="6 15" id="KW-0812">Transmembrane</keyword>
<protein>
    <recommendedName>
        <fullName evidence="3">histidine kinase</fullName>
        <ecNumber evidence="3">2.7.13.3</ecNumber>
    </recommendedName>
</protein>
<evidence type="ECO:0000256" key="5">
    <source>
        <dbReference type="ARBA" id="ARBA00022679"/>
    </source>
</evidence>
<evidence type="ECO:0000259" key="17">
    <source>
        <dbReference type="PROSITE" id="PS50110"/>
    </source>
</evidence>
<dbReference type="SMART" id="SM00388">
    <property type="entry name" value="HisKA"/>
    <property type="match status" value="1"/>
</dbReference>
<evidence type="ECO:0000256" key="9">
    <source>
        <dbReference type="ARBA" id="ARBA00022840"/>
    </source>
</evidence>
<dbReference type="GO" id="GO:0000155">
    <property type="term" value="F:phosphorelay sensor kinase activity"/>
    <property type="evidence" value="ECO:0007669"/>
    <property type="project" value="InterPro"/>
</dbReference>
<dbReference type="FunFam" id="1.10.287.130:FF:000038">
    <property type="entry name" value="Sensory transduction histidine kinase"/>
    <property type="match status" value="1"/>
</dbReference>
<evidence type="ECO:0000256" key="6">
    <source>
        <dbReference type="ARBA" id="ARBA00022692"/>
    </source>
</evidence>
<keyword evidence="11" id="KW-0902">Two-component regulatory system</keyword>
<dbReference type="OrthoDB" id="9810730at2"/>
<dbReference type="Pfam" id="PF02518">
    <property type="entry name" value="HATPase_c"/>
    <property type="match status" value="1"/>
</dbReference>
<evidence type="ECO:0000256" key="8">
    <source>
        <dbReference type="ARBA" id="ARBA00022777"/>
    </source>
</evidence>
<dbReference type="InterPro" id="IPR036097">
    <property type="entry name" value="HisK_dim/P_sf"/>
</dbReference>
<dbReference type="GO" id="GO:0005524">
    <property type="term" value="F:ATP binding"/>
    <property type="evidence" value="ECO:0007669"/>
    <property type="project" value="UniProtKB-KW"/>
</dbReference>
<dbReference type="RefSeq" id="WP_100921886.1">
    <property type="nucleotide sequence ID" value="NZ_CP020370.1"/>
</dbReference>
<evidence type="ECO:0000256" key="2">
    <source>
        <dbReference type="ARBA" id="ARBA00004370"/>
    </source>
</evidence>
<gene>
    <name evidence="19" type="ORF">THSYN_26975</name>
</gene>
<dbReference type="Gene3D" id="3.30.450.350">
    <property type="entry name" value="CHASE domain"/>
    <property type="match status" value="1"/>
</dbReference>
<evidence type="ECO:0000256" key="4">
    <source>
        <dbReference type="ARBA" id="ARBA00022553"/>
    </source>
</evidence>
<feature type="domain" description="Response regulatory" evidence="17">
    <location>
        <begin position="840"/>
        <end position="969"/>
    </location>
</feature>
<feature type="transmembrane region" description="Helical" evidence="15">
    <location>
        <begin position="321"/>
        <end position="341"/>
    </location>
</feature>
<dbReference type="Pfam" id="PF03924">
    <property type="entry name" value="CHASE"/>
    <property type="match status" value="1"/>
</dbReference>
<evidence type="ECO:0000313" key="19">
    <source>
        <dbReference type="EMBL" id="AUB84221.1"/>
    </source>
</evidence>
<comment type="subcellular location">
    <subcellularLocation>
        <location evidence="2">Membrane</location>
    </subcellularLocation>
</comment>
<dbReference type="InterPro" id="IPR006189">
    <property type="entry name" value="CHASE_dom"/>
</dbReference>
<feature type="domain" description="CHASE" evidence="18">
    <location>
        <begin position="80"/>
        <end position="303"/>
    </location>
</feature>
<keyword evidence="8" id="KW-0418">Kinase</keyword>
<keyword evidence="9" id="KW-0067">ATP-binding</keyword>
<dbReference type="PROSITE" id="PS50839">
    <property type="entry name" value="CHASE"/>
    <property type="match status" value="1"/>
</dbReference>
<dbReference type="KEGG" id="tsy:THSYN_26975"/>
<dbReference type="AlphaFoldDB" id="A0A2K8UGH4"/>
<dbReference type="SMART" id="SM01079">
    <property type="entry name" value="CHASE"/>
    <property type="match status" value="1"/>
</dbReference>
<dbReference type="Pfam" id="PF10114">
    <property type="entry name" value="PocR"/>
    <property type="match status" value="1"/>
</dbReference>
<sequence>MPTNDNNPPPARRIFQVIPWLILVGGLLLTWGLGSALRQREGAMERAEFDLRVNEVVSSLAQRVLANAQILRGVAGLFASTGEVSRDQFRRYVEGLRLAEFYPGIQGIGYAALVSAGEKARHVAAIRAQGLPDYEIRPPGDRDPYAAVVYVEPLDWRNRRALGFDLLTEPVRAAAAARARDENQAALSEHVTLKQETERDVQAGVLMLVPVYRSGLPLESVAQRRAALRGWVYAALRIKDLVDAYLSGEYPELSKRLAISIEATPSQSPDGLLYARNREAGAAPAPLESERRLSVAGSAWTIRIAPLPAYRSGERSMQTSLAVMAAGALLTLALAFVAFALSRNHLRVTAALEEAGRANLALAERTRELGESEGRVRAKLSALLSPDGDLDTLDLADIIDCRELQSLMENFFRLTNVAVALLDLKGKVLVATGWQTICTQFHRRNPETARNCLESDTLLSQGVAPGTFRTYRCANGMRDVVTPIVIQGKHLGNLFLGQFFYDDEPPDREGFRAQARRYGFDEAAYLAAYDEVPRWSRDKVTLVMHFFMQFAQMISRLSHGNIALARALTQQQQGQEALIAAKEQAEAANQAKSSFLASMSHEIRTPLNAILGFAQVLARDPDLNAAQRDSLATIQRSGEHLLTVINDILDMAKIEAGRMNCQVAPFDLHLVLTETEAFFRPRARDRGLALTLERAAVPRLVAGDKLHLRQVLMNLVGNAVKFTAAGTVTLRVEVAAGAAIRFSVLDTGMGIAPDELPRLFEPFIQTSTGRTVQGGTGLGLALSAQYVRLMGGELGVESMPGRGSCFAFTIDLPAAVTDDPAGTPGELPVIGLEPDQPVCRVLIVDDQQDNREPLRALLTTLNGPRPVLRPVLEVREAADGREAVALWESWQPQVVLMDMRMPVLSGEEATRQIKSLMAARPAAVQTVIVALSASAFNEERDRFLACGCDDFACKPFRAEELFAILERHAGLRFVRAGGAPTAAVALSAEALAARLAACPEGWRAELRDAVELGDFGRIGVLVEQLGEHHPELHSVLSQWAYRYDLDAFSSALTRGRIV</sequence>
<dbReference type="SMART" id="SM00387">
    <property type="entry name" value="HATPase_c"/>
    <property type="match status" value="1"/>
</dbReference>
<dbReference type="InterPro" id="IPR018771">
    <property type="entry name" value="PocR_dom"/>
</dbReference>
<keyword evidence="12 15" id="KW-0472">Membrane</keyword>
<dbReference type="EC" id="2.7.13.3" evidence="3"/>
<dbReference type="InterPro" id="IPR011006">
    <property type="entry name" value="CheY-like_superfamily"/>
</dbReference>
<evidence type="ECO:0000256" key="3">
    <source>
        <dbReference type="ARBA" id="ARBA00012438"/>
    </source>
</evidence>
<evidence type="ECO:0000256" key="14">
    <source>
        <dbReference type="PROSITE-ProRule" id="PRU00169"/>
    </source>
</evidence>
<dbReference type="SUPFAM" id="SSF47384">
    <property type="entry name" value="Homodimeric domain of signal transducing histidine kinase"/>
    <property type="match status" value="1"/>
</dbReference>
<dbReference type="PANTHER" id="PTHR45339">
    <property type="entry name" value="HYBRID SIGNAL TRANSDUCTION HISTIDINE KINASE J"/>
    <property type="match status" value="1"/>
</dbReference>
<dbReference type="InterPro" id="IPR042240">
    <property type="entry name" value="CHASE_sf"/>
</dbReference>
<dbReference type="Gene3D" id="1.10.287.130">
    <property type="match status" value="1"/>
</dbReference>
<dbReference type="EMBL" id="CP020370">
    <property type="protein sequence ID" value="AUB84221.1"/>
    <property type="molecule type" value="Genomic_DNA"/>
</dbReference>
<keyword evidence="20" id="KW-1185">Reference proteome</keyword>
<evidence type="ECO:0000259" key="18">
    <source>
        <dbReference type="PROSITE" id="PS50839"/>
    </source>
</evidence>
<dbReference type="CDD" id="cd16922">
    <property type="entry name" value="HATPase_EvgS-ArcB-TorS-like"/>
    <property type="match status" value="1"/>
</dbReference>
<evidence type="ECO:0000256" key="12">
    <source>
        <dbReference type="ARBA" id="ARBA00023136"/>
    </source>
</evidence>
<dbReference type="Pfam" id="PF00512">
    <property type="entry name" value="HisKA"/>
    <property type="match status" value="1"/>
</dbReference>
<keyword evidence="5" id="KW-0808">Transferase</keyword>
<evidence type="ECO:0000313" key="20">
    <source>
        <dbReference type="Proteomes" id="UP000232638"/>
    </source>
</evidence>
<dbReference type="PANTHER" id="PTHR45339:SF1">
    <property type="entry name" value="HYBRID SIGNAL TRANSDUCTION HISTIDINE KINASE J"/>
    <property type="match status" value="1"/>
</dbReference>
<evidence type="ECO:0000256" key="10">
    <source>
        <dbReference type="ARBA" id="ARBA00022989"/>
    </source>
</evidence>
<evidence type="ECO:0000256" key="11">
    <source>
        <dbReference type="ARBA" id="ARBA00023012"/>
    </source>
</evidence>
<dbReference type="InterPro" id="IPR001789">
    <property type="entry name" value="Sig_transdc_resp-reg_receiver"/>
</dbReference>
<dbReference type="SUPFAM" id="SSF52172">
    <property type="entry name" value="CheY-like"/>
    <property type="match status" value="1"/>
</dbReference>
<evidence type="ECO:0000259" key="16">
    <source>
        <dbReference type="PROSITE" id="PS50109"/>
    </source>
</evidence>
<dbReference type="CDD" id="cd17546">
    <property type="entry name" value="REC_hyHK_CKI1_RcsC-like"/>
    <property type="match status" value="1"/>
</dbReference>
<name>A0A2K8UGH4_9GAMM</name>
<dbReference type="InterPro" id="IPR003594">
    <property type="entry name" value="HATPase_dom"/>
</dbReference>
<comment type="catalytic activity">
    <reaction evidence="1">
        <text>ATP + protein L-histidine = ADP + protein N-phospho-L-histidine.</text>
        <dbReference type="EC" id="2.7.13.3"/>
    </reaction>
</comment>
<dbReference type="InterPro" id="IPR005467">
    <property type="entry name" value="His_kinase_dom"/>
</dbReference>